<gene>
    <name evidence="2" type="ORF">MAE02_57720</name>
</gene>
<evidence type="ECO:0000313" key="3">
    <source>
        <dbReference type="Proteomes" id="UP000321085"/>
    </source>
</evidence>
<protein>
    <submittedName>
        <fullName evidence="2">Portal protein</fullName>
    </submittedName>
</protein>
<dbReference type="Pfam" id="PF04860">
    <property type="entry name" value="Phage_portal"/>
    <property type="match status" value="1"/>
</dbReference>
<dbReference type="AlphaFoldDB" id="A0A512C1I1"/>
<dbReference type="InterPro" id="IPR006427">
    <property type="entry name" value="Portal_HK97"/>
</dbReference>
<name>A0A512C1I1_9HYPH</name>
<keyword evidence="3" id="KW-1185">Reference proteome</keyword>
<dbReference type="InterPro" id="IPR006944">
    <property type="entry name" value="Phage/GTA_portal"/>
</dbReference>
<evidence type="ECO:0000313" key="2">
    <source>
        <dbReference type="EMBL" id="GEO18076.1"/>
    </source>
</evidence>
<sequence>MGLLARLFGPEKRDMSPPQSVRLSDPYLAEFFGVRGSHSSFTSPDDAVAALATAARCVSLISEGLSALPLNVYRLLGDGGREVAENHQLHRILNDAANDHMSAFELRELLYRDLAMQGNAYARIVRDSAGRVRELHYMPCRMVGVERLRNGRLRYRYTDPNPAVGTQVLLAEEVAHLRYSSKDGVLGLSPLAWAQGAVSLAMSQSELAETQAQRGFVSDMAFETDAAFQGDLADTAFQRLKQQLSERLRRMSRDPEALLLEAGLKAKPLATPGREAQFHEARVLGLEDVARIYGVPLSVVGLGKNSSYGSLTEESRALRQNCFSPWARRGEAQLALALLTAEGRRQYTIEHDLSGLERGDLKARLEAYEIGIRSEIWSPNECRVWEGQNKRPGGDQYRNPSMSQPKGDDDESGSSQAA</sequence>
<accession>A0A512C1I1</accession>
<reference evidence="2 3" key="1">
    <citation type="submission" date="2019-07" db="EMBL/GenBank/DDBJ databases">
        <title>Whole genome shotgun sequence of Microvirga aerophila NBRC 106136.</title>
        <authorList>
            <person name="Hosoyama A."/>
            <person name="Uohara A."/>
            <person name="Ohji S."/>
            <person name="Ichikawa N."/>
        </authorList>
    </citation>
    <scope>NUCLEOTIDE SEQUENCE [LARGE SCALE GENOMIC DNA]</scope>
    <source>
        <strain evidence="2 3">NBRC 106136</strain>
    </source>
</reference>
<dbReference type="Proteomes" id="UP000321085">
    <property type="component" value="Unassembled WGS sequence"/>
</dbReference>
<organism evidence="2 3">
    <name type="scientific">Microvirga aerophila</name>
    <dbReference type="NCBI Taxonomy" id="670291"/>
    <lineage>
        <taxon>Bacteria</taxon>
        <taxon>Pseudomonadati</taxon>
        <taxon>Pseudomonadota</taxon>
        <taxon>Alphaproteobacteria</taxon>
        <taxon>Hyphomicrobiales</taxon>
        <taxon>Methylobacteriaceae</taxon>
        <taxon>Microvirga</taxon>
    </lineage>
</organism>
<comment type="caution">
    <text evidence="2">The sequence shown here is derived from an EMBL/GenBank/DDBJ whole genome shotgun (WGS) entry which is preliminary data.</text>
</comment>
<dbReference type="EMBL" id="BJYU01000150">
    <property type="protein sequence ID" value="GEO18076.1"/>
    <property type="molecule type" value="Genomic_DNA"/>
</dbReference>
<dbReference type="NCBIfam" id="TIGR01537">
    <property type="entry name" value="portal_HK97"/>
    <property type="match status" value="1"/>
</dbReference>
<evidence type="ECO:0000256" key="1">
    <source>
        <dbReference type="SAM" id="MobiDB-lite"/>
    </source>
</evidence>
<proteinExistence type="predicted"/>
<feature type="region of interest" description="Disordered" evidence="1">
    <location>
        <begin position="384"/>
        <end position="418"/>
    </location>
</feature>